<evidence type="ECO:0000256" key="1">
    <source>
        <dbReference type="ARBA" id="ARBA00022801"/>
    </source>
</evidence>
<evidence type="ECO:0000313" key="3">
    <source>
        <dbReference type="EMBL" id="MFC4866309.1"/>
    </source>
</evidence>
<name>A0ABV9SGC3_9ACTN</name>
<dbReference type="Gene3D" id="3.40.50.850">
    <property type="entry name" value="Isochorismatase-like"/>
    <property type="match status" value="1"/>
</dbReference>
<dbReference type="Proteomes" id="UP001595858">
    <property type="component" value="Unassembled WGS sequence"/>
</dbReference>
<dbReference type="PANTHER" id="PTHR43540:SF6">
    <property type="entry name" value="ISOCHORISMATASE-LIKE DOMAIN-CONTAINING PROTEIN"/>
    <property type="match status" value="1"/>
</dbReference>
<keyword evidence="4" id="KW-1185">Reference proteome</keyword>
<protein>
    <submittedName>
        <fullName evidence="3">Isochorismatase family protein</fullName>
    </submittedName>
</protein>
<keyword evidence="1" id="KW-0378">Hydrolase</keyword>
<feature type="domain" description="Isochorismatase-like" evidence="2">
    <location>
        <begin position="44"/>
        <end position="221"/>
    </location>
</feature>
<dbReference type="InterPro" id="IPR000868">
    <property type="entry name" value="Isochorismatase-like_dom"/>
</dbReference>
<sequence length="234" mass="25243">MQHAQPASPDPRDHDWRIAPAEYASHEARRGRRYAYEELDPRRTALVVVEMVAFFVADDGYCRGIVRRIEQLAQGLRAIGGTVVWVLPEAGARPSQWAVGFYGAQMAAAYARAGGDGPVEARLWSGLRPRPGDLWAEKSAPSAFFPGRSPVPDLLAARGVDTVLIAGTVTGVCCESSARDASTLGYRVVLVADATAGGTDEAHNASLRSVYRSFGDVRPTADILRLLKTRPPIT</sequence>
<evidence type="ECO:0000259" key="2">
    <source>
        <dbReference type="Pfam" id="PF00857"/>
    </source>
</evidence>
<evidence type="ECO:0000313" key="4">
    <source>
        <dbReference type="Proteomes" id="UP001595858"/>
    </source>
</evidence>
<dbReference type="InterPro" id="IPR050272">
    <property type="entry name" value="Isochorismatase-like_hydrls"/>
</dbReference>
<organism evidence="3 4">
    <name type="scientific">Streptomonospora arabica</name>
    <dbReference type="NCBI Taxonomy" id="412417"/>
    <lineage>
        <taxon>Bacteria</taxon>
        <taxon>Bacillati</taxon>
        <taxon>Actinomycetota</taxon>
        <taxon>Actinomycetes</taxon>
        <taxon>Streptosporangiales</taxon>
        <taxon>Nocardiopsidaceae</taxon>
        <taxon>Streptomonospora</taxon>
    </lineage>
</organism>
<gene>
    <name evidence="3" type="ORF">ACFPCZ_06675</name>
</gene>
<dbReference type="PANTHER" id="PTHR43540">
    <property type="entry name" value="PEROXYUREIDOACRYLATE/UREIDOACRYLATE AMIDOHYDROLASE-RELATED"/>
    <property type="match status" value="1"/>
</dbReference>
<dbReference type="InterPro" id="IPR036380">
    <property type="entry name" value="Isochorismatase-like_sf"/>
</dbReference>
<dbReference type="CDD" id="cd00431">
    <property type="entry name" value="cysteine_hydrolases"/>
    <property type="match status" value="1"/>
</dbReference>
<dbReference type="RefSeq" id="WP_344139831.1">
    <property type="nucleotide sequence ID" value="NZ_BAAAQI010000001.1"/>
</dbReference>
<dbReference type="SUPFAM" id="SSF52499">
    <property type="entry name" value="Isochorismatase-like hydrolases"/>
    <property type="match status" value="1"/>
</dbReference>
<proteinExistence type="predicted"/>
<comment type="caution">
    <text evidence="3">The sequence shown here is derived from an EMBL/GenBank/DDBJ whole genome shotgun (WGS) entry which is preliminary data.</text>
</comment>
<dbReference type="Pfam" id="PF00857">
    <property type="entry name" value="Isochorismatase"/>
    <property type="match status" value="1"/>
</dbReference>
<reference evidence="4" key="1">
    <citation type="journal article" date="2019" name="Int. J. Syst. Evol. Microbiol.">
        <title>The Global Catalogue of Microorganisms (GCM) 10K type strain sequencing project: providing services to taxonomists for standard genome sequencing and annotation.</title>
        <authorList>
            <consortium name="The Broad Institute Genomics Platform"/>
            <consortium name="The Broad Institute Genome Sequencing Center for Infectious Disease"/>
            <person name="Wu L."/>
            <person name="Ma J."/>
        </authorList>
    </citation>
    <scope>NUCLEOTIDE SEQUENCE [LARGE SCALE GENOMIC DNA]</scope>
    <source>
        <strain evidence="4">CGMCC 4.7304</strain>
    </source>
</reference>
<accession>A0ABV9SGC3</accession>
<dbReference type="EMBL" id="JBHSIY010000006">
    <property type="protein sequence ID" value="MFC4866309.1"/>
    <property type="molecule type" value="Genomic_DNA"/>
</dbReference>